<dbReference type="GO" id="GO:0019693">
    <property type="term" value="P:ribose phosphate metabolic process"/>
    <property type="evidence" value="ECO:0007669"/>
    <property type="project" value="TreeGrafter"/>
</dbReference>
<dbReference type="Gene3D" id="3.90.79.10">
    <property type="entry name" value="Nucleoside Triphosphate Pyrophosphohydrolase"/>
    <property type="match status" value="1"/>
</dbReference>
<dbReference type="InterPro" id="IPR015797">
    <property type="entry name" value="NUDIX_hydrolase-like_dom_sf"/>
</dbReference>
<dbReference type="GO" id="GO:0005634">
    <property type="term" value="C:nucleus"/>
    <property type="evidence" value="ECO:0007669"/>
    <property type="project" value="TreeGrafter"/>
</dbReference>
<dbReference type="InterPro" id="IPR000086">
    <property type="entry name" value="NUDIX_hydrolase_dom"/>
</dbReference>
<evidence type="ECO:0000256" key="2">
    <source>
        <dbReference type="RuleBase" id="RU003476"/>
    </source>
</evidence>
<dbReference type="PROSITE" id="PS51462">
    <property type="entry name" value="NUDIX"/>
    <property type="match status" value="1"/>
</dbReference>
<dbReference type="InterPro" id="IPR020084">
    <property type="entry name" value="NUDIX_hydrolase_CS"/>
</dbReference>
<dbReference type="AlphaFoldDB" id="A0A9P4NK97"/>
<dbReference type="InterPro" id="IPR020476">
    <property type="entry name" value="Nudix_hydrolase"/>
</dbReference>
<comment type="similarity">
    <text evidence="2">Belongs to the Nudix hydrolase family.</text>
</comment>
<dbReference type="Pfam" id="PF00293">
    <property type="entry name" value="NUDIX"/>
    <property type="match status" value="1"/>
</dbReference>
<feature type="domain" description="Nudix hydrolase" evidence="3">
    <location>
        <begin position="52"/>
        <end position="192"/>
    </location>
</feature>
<dbReference type="EMBL" id="MU007072">
    <property type="protein sequence ID" value="KAF2424887.1"/>
    <property type="molecule type" value="Genomic_DNA"/>
</dbReference>
<dbReference type="FunFam" id="3.90.79.10:FF:000016">
    <property type="entry name" value="ADP-sugar pyrophosphatase isoform X1"/>
    <property type="match status" value="1"/>
</dbReference>
<evidence type="ECO:0000313" key="5">
    <source>
        <dbReference type="Proteomes" id="UP000800235"/>
    </source>
</evidence>
<dbReference type="SUPFAM" id="SSF55811">
    <property type="entry name" value="Nudix"/>
    <property type="match status" value="1"/>
</dbReference>
<keyword evidence="1 2" id="KW-0378">Hydrolase</keyword>
<gene>
    <name evidence="4" type="ORF">EJ08DRAFT_672160</name>
</gene>
<dbReference type="OrthoDB" id="10249920at2759"/>
<sequence length="210" mass="23416">MSSKMQEPKIKKISALSSEEAKWIEFNKIEWTDQTGGSRIWEAASRKTRGASGIDAVAIAPILLHPSKPASTLIILQYRPPVQAICVEFPAGLIDAKETPEQAAIRELKEETGYEGNIVDITPTIVADPGLTTANMQLAIVEVQLNEGDEEPEQHLEDGEHIERIVVPLNELYDRLMAYSKEEGKIVDARLFHWASGLHFAKLNAEKYRL</sequence>
<evidence type="ECO:0000313" key="4">
    <source>
        <dbReference type="EMBL" id="KAF2424887.1"/>
    </source>
</evidence>
<dbReference type="PANTHER" id="PTHR11839">
    <property type="entry name" value="UDP/ADP-SUGAR PYROPHOSPHATASE"/>
    <property type="match status" value="1"/>
</dbReference>
<evidence type="ECO:0000256" key="1">
    <source>
        <dbReference type="ARBA" id="ARBA00022801"/>
    </source>
</evidence>
<evidence type="ECO:0000259" key="3">
    <source>
        <dbReference type="PROSITE" id="PS51462"/>
    </source>
</evidence>
<dbReference type="PANTHER" id="PTHR11839:SF26">
    <property type="entry name" value="ADP-RIBOSE DIPHOSPHATASE"/>
    <property type="match status" value="1"/>
</dbReference>
<reference evidence="4" key="1">
    <citation type="journal article" date="2020" name="Stud. Mycol.">
        <title>101 Dothideomycetes genomes: a test case for predicting lifestyles and emergence of pathogens.</title>
        <authorList>
            <person name="Haridas S."/>
            <person name="Albert R."/>
            <person name="Binder M."/>
            <person name="Bloem J."/>
            <person name="Labutti K."/>
            <person name="Salamov A."/>
            <person name="Andreopoulos B."/>
            <person name="Baker S."/>
            <person name="Barry K."/>
            <person name="Bills G."/>
            <person name="Bluhm B."/>
            <person name="Cannon C."/>
            <person name="Castanera R."/>
            <person name="Culley D."/>
            <person name="Daum C."/>
            <person name="Ezra D."/>
            <person name="Gonzalez J."/>
            <person name="Henrissat B."/>
            <person name="Kuo A."/>
            <person name="Liang C."/>
            <person name="Lipzen A."/>
            <person name="Lutzoni F."/>
            <person name="Magnuson J."/>
            <person name="Mondo S."/>
            <person name="Nolan M."/>
            <person name="Ohm R."/>
            <person name="Pangilinan J."/>
            <person name="Park H.-J."/>
            <person name="Ramirez L."/>
            <person name="Alfaro M."/>
            <person name="Sun H."/>
            <person name="Tritt A."/>
            <person name="Yoshinaga Y."/>
            <person name="Zwiers L.-H."/>
            <person name="Turgeon B."/>
            <person name="Goodwin S."/>
            <person name="Spatafora J."/>
            <person name="Crous P."/>
            <person name="Grigoriev I."/>
        </authorList>
    </citation>
    <scope>NUCLEOTIDE SEQUENCE</scope>
    <source>
        <strain evidence="4">CBS 130266</strain>
    </source>
</reference>
<organism evidence="4 5">
    <name type="scientific">Tothia fuscella</name>
    <dbReference type="NCBI Taxonomy" id="1048955"/>
    <lineage>
        <taxon>Eukaryota</taxon>
        <taxon>Fungi</taxon>
        <taxon>Dikarya</taxon>
        <taxon>Ascomycota</taxon>
        <taxon>Pezizomycotina</taxon>
        <taxon>Dothideomycetes</taxon>
        <taxon>Pleosporomycetidae</taxon>
        <taxon>Venturiales</taxon>
        <taxon>Cylindrosympodiaceae</taxon>
        <taxon>Tothia</taxon>
    </lineage>
</organism>
<dbReference type="GO" id="GO:0047631">
    <property type="term" value="F:ADP-ribose diphosphatase activity"/>
    <property type="evidence" value="ECO:0007669"/>
    <property type="project" value="TreeGrafter"/>
</dbReference>
<dbReference type="GO" id="GO:0006753">
    <property type="term" value="P:nucleoside phosphate metabolic process"/>
    <property type="evidence" value="ECO:0007669"/>
    <property type="project" value="TreeGrafter"/>
</dbReference>
<protein>
    <recommendedName>
        <fullName evidence="3">Nudix hydrolase domain-containing protein</fullName>
    </recommendedName>
</protein>
<comment type="caution">
    <text evidence="4">The sequence shown here is derived from an EMBL/GenBank/DDBJ whole genome shotgun (WGS) entry which is preliminary data.</text>
</comment>
<dbReference type="Proteomes" id="UP000800235">
    <property type="component" value="Unassembled WGS sequence"/>
</dbReference>
<proteinExistence type="inferred from homology"/>
<dbReference type="CDD" id="cd18888">
    <property type="entry name" value="NUDIX_ADPRase_Nudt5"/>
    <property type="match status" value="1"/>
</dbReference>
<keyword evidence="5" id="KW-1185">Reference proteome</keyword>
<name>A0A9P4NK97_9PEZI</name>
<dbReference type="PROSITE" id="PS00893">
    <property type="entry name" value="NUDIX_BOX"/>
    <property type="match status" value="1"/>
</dbReference>
<accession>A0A9P4NK97</accession>
<dbReference type="PRINTS" id="PR00502">
    <property type="entry name" value="NUDIXFAMILY"/>
</dbReference>